<dbReference type="Pfam" id="PF15868">
    <property type="entry name" value="MBF2"/>
    <property type="match status" value="1"/>
</dbReference>
<reference evidence="1" key="1">
    <citation type="submission" date="2020-08" db="EMBL/GenBank/DDBJ databases">
        <title>Spodoptera exigua strain:BAW_Kor-Di-RS1 Genome sequencing and assembly.</title>
        <authorList>
            <person name="Kim J."/>
            <person name="Nam H.Y."/>
            <person name="Kwon M."/>
            <person name="Choi J.H."/>
            <person name="Cho S.R."/>
            <person name="Kim G.-H."/>
        </authorList>
    </citation>
    <scope>NUCLEOTIDE SEQUENCE</scope>
    <source>
        <strain evidence="1">BAW_Kor-Di-RS1</strain>
        <tissue evidence="1">Whole-body</tissue>
    </source>
</reference>
<name>A0A835L1M6_SPOEX</name>
<sequence length="151" mass="16180">MTMVNQKIPVNPYNVSSSAKMKDVLLIALLAVTLGCATADSRDLPEPAASGSRGTDRSQLAIGEIGSSRILSSTTHRVPSENGIAHTQDVLIRLVEYANITAIRGTTSFLSAAEIFLIEGGLGHNYVKLGFVTEKEFGYNYAITVYGDMVK</sequence>
<dbReference type="InterPro" id="IPR031734">
    <property type="entry name" value="MBF2"/>
</dbReference>
<proteinExistence type="predicted"/>
<comment type="caution">
    <text evidence="1">The sequence shown here is derived from an EMBL/GenBank/DDBJ whole genome shotgun (WGS) entry which is preliminary data.</text>
</comment>
<dbReference type="Proteomes" id="UP000648187">
    <property type="component" value="Unassembled WGS sequence"/>
</dbReference>
<evidence type="ECO:0000313" key="1">
    <source>
        <dbReference type="EMBL" id="KAF9411592.1"/>
    </source>
</evidence>
<keyword evidence="2" id="KW-1185">Reference proteome</keyword>
<evidence type="ECO:0000313" key="2">
    <source>
        <dbReference type="Proteomes" id="UP000648187"/>
    </source>
</evidence>
<gene>
    <name evidence="1" type="ORF">HW555_009664</name>
</gene>
<organism evidence="1 2">
    <name type="scientific">Spodoptera exigua</name>
    <name type="common">Beet armyworm</name>
    <name type="synonym">Noctua fulgens</name>
    <dbReference type="NCBI Taxonomy" id="7107"/>
    <lineage>
        <taxon>Eukaryota</taxon>
        <taxon>Metazoa</taxon>
        <taxon>Ecdysozoa</taxon>
        <taxon>Arthropoda</taxon>
        <taxon>Hexapoda</taxon>
        <taxon>Insecta</taxon>
        <taxon>Pterygota</taxon>
        <taxon>Neoptera</taxon>
        <taxon>Endopterygota</taxon>
        <taxon>Lepidoptera</taxon>
        <taxon>Glossata</taxon>
        <taxon>Ditrysia</taxon>
        <taxon>Noctuoidea</taxon>
        <taxon>Noctuidae</taxon>
        <taxon>Amphipyrinae</taxon>
        <taxon>Spodoptera</taxon>
    </lineage>
</organism>
<protein>
    <submittedName>
        <fullName evidence="1">Uncharacterized protein</fullName>
    </submittedName>
</protein>
<dbReference type="EMBL" id="JACKWZ010000220">
    <property type="protein sequence ID" value="KAF9411592.1"/>
    <property type="molecule type" value="Genomic_DNA"/>
</dbReference>
<dbReference type="AlphaFoldDB" id="A0A835L1M6"/>
<accession>A0A835L1M6</accession>